<evidence type="ECO:0000256" key="1">
    <source>
        <dbReference type="SAM" id="Phobius"/>
    </source>
</evidence>
<gene>
    <name evidence="2" type="ORF">KUL25_20890</name>
</gene>
<evidence type="ECO:0000313" key="3">
    <source>
        <dbReference type="Proteomes" id="UP000693972"/>
    </source>
</evidence>
<keyword evidence="1" id="KW-1133">Transmembrane helix</keyword>
<keyword evidence="1" id="KW-0472">Membrane</keyword>
<accession>A0A975YI60</accession>
<organism evidence="2">
    <name type="scientific">Gymnodinialimonas phycosphaerae</name>
    <dbReference type="NCBI Taxonomy" id="2841589"/>
    <lineage>
        <taxon>Bacteria</taxon>
        <taxon>Pseudomonadati</taxon>
        <taxon>Pseudomonadota</taxon>
        <taxon>Alphaproteobacteria</taxon>
        <taxon>Rhodobacterales</taxon>
        <taxon>Paracoccaceae</taxon>
        <taxon>Gymnodinialimonas</taxon>
    </lineage>
</organism>
<dbReference type="AlphaFoldDB" id="A0A975YI60"/>
<dbReference type="Proteomes" id="UP000693972">
    <property type="component" value="Unassembled WGS sequence"/>
</dbReference>
<sequence length="100" mass="10445">MDFAELLPPDGPLDGFDNALDYCVELPENCDNAVYESYFGWIQITRGSVIPGLIGFSGNPNQTALVTAPSTVAAIPLPAGGLLLLAGLGGLVSLRRRAKA</sequence>
<dbReference type="EMBL" id="JAIMBW010000001">
    <property type="protein sequence ID" value="MBY4895227.1"/>
    <property type="molecule type" value="Genomic_DNA"/>
</dbReference>
<name>A0A975YI60_9RHOB</name>
<dbReference type="NCBIfam" id="TIGR03370">
    <property type="entry name" value="VPLPA-CTERM"/>
    <property type="match status" value="1"/>
</dbReference>
<feature type="transmembrane region" description="Helical" evidence="1">
    <location>
        <begin position="73"/>
        <end position="94"/>
    </location>
</feature>
<evidence type="ECO:0000313" key="2">
    <source>
        <dbReference type="EMBL" id="QXL90156.1"/>
    </source>
</evidence>
<keyword evidence="3" id="KW-1185">Reference proteome</keyword>
<keyword evidence="1" id="KW-0812">Transmembrane</keyword>
<protein>
    <submittedName>
        <fullName evidence="2">VPLPA-CTERM sorting domain-containing protein</fullName>
    </submittedName>
</protein>
<reference evidence="2 3" key="1">
    <citation type="submission" date="2021-07" db="EMBL/GenBank/DDBJ databases">
        <title>Karlodiniumbacter phycospheric gen. nov., sp. nov., a phycosphere bacterium isolated from karlodinium veneficum.</title>
        <authorList>
            <person name="Peng Y."/>
            <person name="Jiang L."/>
            <person name="Lee J."/>
        </authorList>
    </citation>
    <scope>NUCLEOTIDE SEQUENCE</scope>
    <source>
        <strain evidence="2 3">N5</strain>
    </source>
</reference>
<proteinExistence type="predicted"/>
<dbReference type="InterPro" id="IPR022472">
    <property type="entry name" value="VPLPA-CTERM"/>
</dbReference>
<dbReference type="EMBL" id="CP078073">
    <property type="protein sequence ID" value="QXL90156.1"/>
    <property type="molecule type" value="Genomic_DNA"/>
</dbReference>